<gene>
    <name evidence="1" type="ORF">QEK83_002439</name>
</gene>
<accession>A0AAI9FWY3</accession>
<reference evidence="1" key="1">
    <citation type="submission" date="2022-07" db="EMBL/GenBank/DDBJ databases">
        <authorList>
            <consortium name="Clinical and Environmental Microbiology Branch: Whole genome sequencing antimicrobial resistance pathogens in the healthcare setting"/>
        </authorList>
    </citation>
    <scope>NUCLEOTIDE SEQUENCE</scope>
    <source>
        <strain evidence="1">Stenotrophomonas_maltophilia_2021CK-00905</strain>
    </source>
</reference>
<dbReference type="AlphaFoldDB" id="A0AAI9FWY3"/>
<protein>
    <submittedName>
        <fullName evidence="1">Uncharacterized protein</fullName>
    </submittedName>
</protein>
<organism evidence="1 2">
    <name type="scientific">Stenotrophomonas maltophilia</name>
    <name type="common">Pseudomonas maltophilia</name>
    <name type="synonym">Xanthomonas maltophilia</name>
    <dbReference type="NCBI Taxonomy" id="40324"/>
    <lineage>
        <taxon>Bacteria</taxon>
        <taxon>Pseudomonadati</taxon>
        <taxon>Pseudomonadota</taxon>
        <taxon>Gammaproteobacteria</taxon>
        <taxon>Lysobacterales</taxon>
        <taxon>Lysobacteraceae</taxon>
        <taxon>Stenotrophomonas</taxon>
        <taxon>Stenotrophomonas maltophilia group</taxon>
    </lineage>
</organism>
<evidence type="ECO:0000313" key="1">
    <source>
        <dbReference type="EMBL" id="EKT4441779.1"/>
    </source>
</evidence>
<name>A0AAI9FWY3_STEMA</name>
<comment type="caution">
    <text evidence="1">The sequence shown here is derived from an EMBL/GenBank/DDBJ whole genome shotgun (WGS) entry which is preliminary data.</text>
</comment>
<sequence>MVNLKPGFRVTAVDRGPFVECAIFVPGRAFTASDSGVFSSIDEAREWGEKTAASFGCVKGGAA</sequence>
<proteinExistence type="predicted"/>
<evidence type="ECO:0000313" key="2">
    <source>
        <dbReference type="Proteomes" id="UP001214521"/>
    </source>
</evidence>
<dbReference type="EMBL" id="ABLOMU010000024">
    <property type="protein sequence ID" value="EKT4441779.1"/>
    <property type="molecule type" value="Genomic_DNA"/>
</dbReference>
<dbReference type="Proteomes" id="UP001214521">
    <property type="component" value="Unassembled WGS sequence"/>
</dbReference>